<accession>A0A9P6VI04</accession>
<dbReference type="GO" id="GO:0005829">
    <property type="term" value="C:cytosol"/>
    <property type="evidence" value="ECO:0007669"/>
    <property type="project" value="GOC"/>
</dbReference>
<dbReference type="Gene3D" id="3.30.9.10">
    <property type="entry name" value="D-Amino Acid Oxidase, subunit A, domain 2"/>
    <property type="match status" value="1"/>
</dbReference>
<evidence type="ECO:0000313" key="3">
    <source>
        <dbReference type="EMBL" id="KAG0648461.1"/>
    </source>
</evidence>
<dbReference type="Gene3D" id="3.50.50.60">
    <property type="entry name" value="FAD/NAD(P)-binding domain"/>
    <property type="match status" value="1"/>
</dbReference>
<proteinExistence type="predicted"/>
<evidence type="ECO:0000259" key="2">
    <source>
        <dbReference type="Pfam" id="PF01266"/>
    </source>
</evidence>
<organism evidence="3 4">
    <name type="scientific">Hyphodiscus hymeniophilus</name>
    <dbReference type="NCBI Taxonomy" id="353542"/>
    <lineage>
        <taxon>Eukaryota</taxon>
        <taxon>Fungi</taxon>
        <taxon>Dikarya</taxon>
        <taxon>Ascomycota</taxon>
        <taxon>Pezizomycotina</taxon>
        <taxon>Leotiomycetes</taxon>
        <taxon>Helotiales</taxon>
        <taxon>Hyphodiscaceae</taxon>
        <taxon>Hyphodiscus</taxon>
    </lineage>
</organism>
<keyword evidence="4" id="KW-1185">Reference proteome</keyword>
<protein>
    <submittedName>
        <fullName evidence="3">Oxidoreductase</fullName>
    </submittedName>
</protein>
<comment type="caution">
    <text evidence="3">The sequence shown here is derived from an EMBL/GenBank/DDBJ whole genome shotgun (WGS) entry which is preliminary data.</text>
</comment>
<feature type="region of interest" description="Disordered" evidence="1">
    <location>
        <begin position="101"/>
        <end position="132"/>
    </location>
</feature>
<dbReference type="Pfam" id="PF01266">
    <property type="entry name" value="DAO"/>
    <property type="match status" value="1"/>
</dbReference>
<feature type="compositionally biased region" description="Basic and acidic residues" evidence="1">
    <location>
        <begin position="118"/>
        <end position="132"/>
    </location>
</feature>
<dbReference type="Proteomes" id="UP000785200">
    <property type="component" value="Unassembled WGS sequence"/>
</dbReference>
<dbReference type="InterPro" id="IPR036188">
    <property type="entry name" value="FAD/NAD-bd_sf"/>
</dbReference>
<dbReference type="AlphaFoldDB" id="A0A9P6VI04"/>
<evidence type="ECO:0000256" key="1">
    <source>
        <dbReference type="SAM" id="MobiDB-lite"/>
    </source>
</evidence>
<dbReference type="InterPro" id="IPR006076">
    <property type="entry name" value="FAD-dep_OxRdtase"/>
</dbReference>
<sequence>MASEARERNIVIIGGGIIGCTTAYFLTRHPSYSPTSHKITILESTAIASGASGKAGGLLALWAYPSCIVPLSYKLHADLAAEHGGGKRWGYRTVHCGSLSAKGKTHESSSGNGGAKGNGKEWQKLPKTDGREKRVVKGVPKDLDWFDADTIRGYSEMGTPTTTAQVHPYLFTTSMAEFAVEAGAKVILGSVSNIEKDSEGVKSVTYSDKASKTSHTIPATDVILAAGPWTKTIFPEAPIEAMRAHSVVIKADVTPYAVFSEIDLPKNFGRTGGGDVKRRRHGLTVSPEMYARPDGTVYACGEGDTLVPLPKSSDLVICDEERCQDIVDYVAAISTPMREGEVMVKQACYLPSVSVGGGPLIGETGTKGLFLATGHTCWGIQNSCATGKLMIWIRGSSYKWEESIKFMSMMNESPESWEPQLLVLAQQVFIRIWEEDMSRARRETFH</sequence>
<dbReference type="GO" id="GO:0042147">
    <property type="term" value="P:retrograde transport, endosome to Golgi"/>
    <property type="evidence" value="ECO:0007669"/>
    <property type="project" value="TreeGrafter"/>
</dbReference>
<gene>
    <name evidence="3" type="ORF">D0Z07_5540</name>
</gene>
<reference evidence="3" key="1">
    <citation type="submission" date="2019-07" db="EMBL/GenBank/DDBJ databases">
        <title>Hyphodiscus hymeniophilus genome sequencing and assembly.</title>
        <authorList>
            <person name="Kramer G."/>
            <person name="Nodwell J."/>
        </authorList>
    </citation>
    <scope>NUCLEOTIDE SEQUENCE</scope>
    <source>
        <strain evidence="3">ATCC 34498</strain>
    </source>
</reference>
<dbReference type="PANTHER" id="PTHR13847">
    <property type="entry name" value="SARCOSINE DEHYDROGENASE-RELATED"/>
    <property type="match status" value="1"/>
</dbReference>
<dbReference type="OrthoDB" id="498204at2759"/>
<dbReference type="PANTHER" id="PTHR13847:SF150">
    <property type="entry name" value="OXIDOREDUCTASE TDA3-RELATED"/>
    <property type="match status" value="1"/>
</dbReference>
<dbReference type="GO" id="GO:0005770">
    <property type="term" value="C:late endosome"/>
    <property type="evidence" value="ECO:0007669"/>
    <property type="project" value="TreeGrafter"/>
</dbReference>
<name>A0A9P6VI04_9HELO</name>
<evidence type="ECO:0000313" key="4">
    <source>
        <dbReference type="Proteomes" id="UP000785200"/>
    </source>
</evidence>
<dbReference type="SUPFAM" id="SSF51905">
    <property type="entry name" value="FAD/NAD(P)-binding domain"/>
    <property type="match status" value="1"/>
</dbReference>
<dbReference type="PROSITE" id="PS51257">
    <property type="entry name" value="PROKAR_LIPOPROTEIN"/>
    <property type="match status" value="1"/>
</dbReference>
<dbReference type="EMBL" id="VNKQ01000010">
    <property type="protein sequence ID" value="KAG0648461.1"/>
    <property type="molecule type" value="Genomic_DNA"/>
</dbReference>
<feature type="domain" description="FAD dependent oxidoreductase" evidence="2">
    <location>
        <begin position="10"/>
        <end position="390"/>
    </location>
</feature>